<dbReference type="EMBL" id="VYQF01000011">
    <property type="protein sequence ID" value="KAA9035638.1"/>
    <property type="molecule type" value="Genomic_DNA"/>
</dbReference>
<evidence type="ECO:0000259" key="2">
    <source>
        <dbReference type="Pfam" id="PF03629"/>
    </source>
</evidence>
<dbReference type="GO" id="GO:0001681">
    <property type="term" value="F:sialate O-acetylesterase activity"/>
    <property type="evidence" value="ECO:0007669"/>
    <property type="project" value="InterPro"/>
</dbReference>
<dbReference type="PROSITE" id="PS51257">
    <property type="entry name" value="PROKAR_LIPOPROTEIN"/>
    <property type="match status" value="1"/>
</dbReference>
<dbReference type="InterPro" id="IPR005181">
    <property type="entry name" value="SASA"/>
</dbReference>
<reference evidence="3 4" key="1">
    <citation type="submission" date="2019-09" db="EMBL/GenBank/DDBJ databases">
        <title>Draft genome sequence of Ginsengibacter sp. BR5-29.</title>
        <authorList>
            <person name="Im W.-T."/>
        </authorList>
    </citation>
    <scope>NUCLEOTIDE SEQUENCE [LARGE SCALE GENOMIC DNA]</scope>
    <source>
        <strain evidence="3 4">BR5-29</strain>
    </source>
</reference>
<keyword evidence="1" id="KW-0378">Hydrolase</keyword>
<evidence type="ECO:0000313" key="4">
    <source>
        <dbReference type="Proteomes" id="UP000326903"/>
    </source>
</evidence>
<proteinExistence type="predicted"/>
<gene>
    <name evidence="3" type="ORF">FW778_20645</name>
</gene>
<organism evidence="3 4">
    <name type="scientific">Ginsengibacter hankyongi</name>
    <dbReference type="NCBI Taxonomy" id="2607284"/>
    <lineage>
        <taxon>Bacteria</taxon>
        <taxon>Pseudomonadati</taxon>
        <taxon>Bacteroidota</taxon>
        <taxon>Chitinophagia</taxon>
        <taxon>Chitinophagales</taxon>
        <taxon>Chitinophagaceae</taxon>
        <taxon>Ginsengibacter</taxon>
    </lineage>
</organism>
<keyword evidence="4" id="KW-1185">Reference proteome</keyword>
<dbReference type="SUPFAM" id="SSF52266">
    <property type="entry name" value="SGNH hydrolase"/>
    <property type="match status" value="1"/>
</dbReference>
<feature type="domain" description="Sialate O-acetylesterase" evidence="2">
    <location>
        <begin position="109"/>
        <end position="337"/>
    </location>
</feature>
<dbReference type="GO" id="GO:0005975">
    <property type="term" value="P:carbohydrate metabolic process"/>
    <property type="evidence" value="ECO:0007669"/>
    <property type="project" value="TreeGrafter"/>
</dbReference>
<dbReference type="AlphaFoldDB" id="A0A5J5IFL0"/>
<dbReference type="InterPro" id="IPR039329">
    <property type="entry name" value="SIAE"/>
</dbReference>
<protein>
    <submittedName>
        <fullName evidence="3">Sialate O-acetylesterase</fullName>
    </submittedName>
</protein>
<dbReference type="InterPro" id="IPR036514">
    <property type="entry name" value="SGNH_hydro_sf"/>
</dbReference>
<sequence>MKKKLFVLVLIFLGCLFTTLTYAKVTLPEIISSNMVLQRNTKVSLWGWANAGEKISIRTSWLKETMHVTAANSGDWKIILQTTNSKKPQSAWINSNKQTIALTNILFGEVWLCSGQSNMEIPISGYMGQPVYGAQEAIADAANDNIRLFTVSNQASLTPQNKLGAYKEWQSASAASVKDFSGVAYFFGKHLQEVLGVPVGLIHSSWGGSLIEAWMSKESLGAIKHFDLNNVDLKRGNRFPTVLFNAMIHPLIPYTIKGAIWYQGEANISQPKLYKLLFPAMVSDWRARWGIGDFPFYYVQIAPFAYSKQNRMDDPDNAAFLREAQLQCLDIIPNSGMAVTLDIGTEHIIHPTDKKDVADRLLYNALNKTYGYKAIDYAGPMYDSMYNKNDGIYITFKNAEKGLYAFNKLDGFEIAGADKVFYPAEATIYQRKEVFVKSDKVINPVAVRYCWRSWTVGTLFDNFLLPASSFRTDNWDDAKQSE</sequence>
<dbReference type="Pfam" id="PF03629">
    <property type="entry name" value="SASA"/>
    <property type="match status" value="1"/>
</dbReference>
<accession>A0A5J5IFL0</accession>
<dbReference type="Proteomes" id="UP000326903">
    <property type="component" value="Unassembled WGS sequence"/>
</dbReference>
<evidence type="ECO:0000313" key="3">
    <source>
        <dbReference type="EMBL" id="KAA9035638.1"/>
    </source>
</evidence>
<dbReference type="PANTHER" id="PTHR22901:SF0">
    <property type="entry name" value="SIALATE O-ACETYLESTERASE"/>
    <property type="match status" value="1"/>
</dbReference>
<dbReference type="Gene3D" id="3.40.50.1110">
    <property type="entry name" value="SGNH hydrolase"/>
    <property type="match status" value="1"/>
</dbReference>
<name>A0A5J5IFL0_9BACT</name>
<dbReference type="RefSeq" id="WP_150416794.1">
    <property type="nucleotide sequence ID" value="NZ_VYQF01000011.1"/>
</dbReference>
<comment type="caution">
    <text evidence="3">The sequence shown here is derived from an EMBL/GenBank/DDBJ whole genome shotgun (WGS) entry which is preliminary data.</text>
</comment>
<dbReference type="PANTHER" id="PTHR22901">
    <property type="entry name" value="SIALATE O-ACETYLESTERASE"/>
    <property type="match status" value="1"/>
</dbReference>
<evidence type="ECO:0000256" key="1">
    <source>
        <dbReference type="ARBA" id="ARBA00022801"/>
    </source>
</evidence>